<evidence type="ECO:0000313" key="3">
    <source>
        <dbReference type="Proteomes" id="UP000256345"/>
    </source>
</evidence>
<dbReference type="SUPFAM" id="SSF49373">
    <property type="entry name" value="Invasin/intimin cell-adhesion fragments"/>
    <property type="match status" value="5"/>
</dbReference>
<dbReference type="Gene3D" id="2.130.10.10">
    <property type="entry name" value="YVTN repeat-like/Quinoprotein amine dehydrogenase"/>
    <property type="match status" value="2"/>
</dbReference>
<dbReference type="InterPro" id="IPR018391">
    <property type="entry name" value="PQQ_b-propeller_rpt"/>
</dbReference>
<feature type="domain" description="BIG2" evidence="1">
    <location>
        <begin position="197"/>
        <end position="277"/>
    </location>
</feature>
<evidence type="ECO:0000313" key="2">
    <source>
        <dbReference type="EMBL" id="REG23680.1"/>
    </source>
</evidence>
<dbReference type="InterPro" id="IPR002372">
    <property type="entry name" value="PQQ_rpt_dom"/>
</dbReference>
<keyword evidence="3" id="KW-1185">Reference proteome</keyword>
<proteinExistence type="predicted"/>
<dbReference type="Pfam" id="PF02368">
    <property type="entry name" value="Big_2"/>
    <property type="match status" value="5"/>
</dbReference>
<dbReference type="Gene3D" id="2.60.40.1080">
    <property type="match status" value="5"/>
</dbReference>
<dbReference type="SUPFAM" id="SSF50998">
    <property type="entry name" value="Quinoprotein alcohol dehydrogenase-like"/>
    <property type="match status" value="1"/>
</dbReference>
<feature type="domain" description="BIG2" evidence="1">
    <location>
        <begin position="367"/>
        <end position="447"/>
    </location>
</feature>
<dbReference type="SMART" id="SM00635">
    <property type="entry name" value="BID_2"/>
    <property type="match status" value="5"/>
</dbReference>
<sequence>MLALAVSACGDKPVSTDTVASIVISGVPAEPIPPSQTVQLTATPRDAAGNTVNQPVSWSSSSPEVAEVSAEGLVKAVRLGNVTISATSERHTVTVVVRVGERPAAGNKVASILIGGVPAELPPTESVQLTATPRDADGNALARPVSWSSSNPAVAEVSAEGRVKAVLPGDVTISATSESHTAAVVVRVRERMSPGNKVASILISGVPSAPLPATESVQLTATPRGADGNVLDVPVSWISSNPEIAQVSAEGRVTGMQPGEVTIAATSECHTATVVVRVGIARVASVTLEGVPSGQVNIGTTVQLKAIPRNSLGDPLLDRAVTWSTSDWNRAQVSTTGLVTAKQSGTVTITASSEGKSASATLTLFAPVATVTVTPSSAALYATQEVQLQAVLRDINGAVLTGRTVTWTSSDESRAVVQADGKATGVGEGAVTLTATSEGKSAVANLRVIARPTPSWNQTAEWATYQGNPRHTGAVEATLDPLAFHELWVSPVVTGGSGLNPVTEGGGAVFVSNNSYFGGQQLTVLNAKTGAQLWTYGFGGIHSAHPAAYHNGTVYLTTGGHGDSFLYAFDAAAGTLRFRSSYGNQWSRYYAPVVIGDTVFMAGGYYGGMYAFNATSGEQRWFLGTNQYDEWTPAVAGDLVFAYTGDYSPKLQVVNAATGTVSYEIADPAFYWNGWSMNLAPVLGDSKNMLAIQGSRLLSFDLENRRIGWTRTGSFTGNVTVADGVLYVFNNRQVEARAEADGALLWTWVPPEGDPQGTMIVTDNLLFVSTASNTYAVDLGARMHLWKYPAGGRLALGKDGILFISQTNGKLAAIAVK</sequence>
<dbReference type="InterPro" id="IPR008964">
    <property type="entry name" value="Invasin/intimin_cell_adhesion"/>
</dbReference>
<name>A0ABX9JPG6_9BACT</name>
<feature type="domain" description="BIG2" evidence="1">
    <location>
        <begin position="108"/>
        <end position="187"/>
    </location>
</feature>
<dbReference type="PANTHER" id="PTHR34512">
    <property type="entry name" value="CELL SURFACE PROTEIN"/>
    <property type="match status" value="1"/>
</dbReference>
<organism evidence="2 3">
    <name type="scientific">Archangium gephyra</name>
    <dbReference type="NCBI Taxonomy" id="48"/>
    <lineage>
        <taxon>Bacteria</taxon>
        <taxon>Pseudomonadati</taxon>
        <taxon>Myxococcota</taxon>
        <taxon>Myxococcia</taxon>
        <taxon>Myxococcales</taxon>
        <taxon>Cystobacterineae</taxon>
        <taxon>Archangiaceae</taxon>
        <taxon>Archangium</taxon>
    </lineage>
</organism>
<protein>
    <submittedName>
        <fullName evidence="2">Outer membrane protein assembly factor BamB</fullName>
    </submittedName>
</protein>
<dbReference type="InterPro" id="IPR011047">
    <property type="entry name" value="Quinoprotein_ADH-like_sf"/>
</dbReference>
<gene>
    <name evidence="2" type="ORF">ATI61_116152</name>
</gene>
<dbReference type="Proteomes" id="UP000256345">
    <property type="component" value="Unassembled WGS sequence"/>
</dbReference>
<accession>A0ABX9JPG6</accession>
<dbReference type="InterPro" id="IPR003343">
    <property type="entry name" value="Big_2"/>
</dbReference>
<feature type="domain" description="BIG2" evidence="1">
    <location>
        <begin position="18"/>
        <end position="98"/>
    </location>
</feature>
<reference evidence="2 3" key="1">
    <citation type="submission" date="2018-08" db="EMBL/GenBank/DDBJ databases">
        <title>Genomic Encyclopedia of Archaeal and Bacterial Type Strains, Phase II (KMG-II): from individual species to whole genera.</title>
        <authorList>
            <person name="Goeker M."/>
        </authorList>
    </citation>
    <scope>NUCLEOTIDE SEQUENCE [LARGE SCALE GENOMIC DNA]</scope>
    <source>
        <strain evidence="2 3">DSM 2261</strain>
    </source>
</reference>
<dbReference type="EMBL" id="QUMU01000016">
    <property type="protein sequence ID" value="REG23680.1"/>
    <property type="molecule type" value="Genomic_DNA"/>
</dbReference>
<dbReference type="InterPro" id="IPR015943">
    <property type="entry name" value="WD40/YVTN_repeat-like_dom_sf"/>
</dbReference>
<evidence type="ECO:0000259" key="1">
    <source>
        <dbReference type="SMART" id="SM00635"/>
    </source>
</evidence>
<dbReference type="PANTHER" id="PTHR34512:SF30">
    <property type="entry name" value="OUTER MEMBRANE PROTEIN ASSEMBLY FACTOR BAMB"/>
    <property type="match status" value="1"/>
</dbReference>
<dbReference type="Pfam" id="PF13360">
    <property type="entry name" value="PQQ_2"/>
    <property type="match status" value="1"/>
</dbReference>
<feature type="domain" description="BIG2" evidence="1">
    <location>
        <begin position="282"/>
        <end position="363"/>
    </location>
</feature>
<dbReference type="SMART" id="SM00564">
    <property type="entry name" value="PQQ"/>
    <property type="match status" value="4"/>
</dbReference>
<comment type="caution">
    <text evidence="2">The sequence shown here is derived from an EMBL/GenBank/DDBJ whole genome shotgun (WGS) entry which is preliminary data.</text>
</comment>